<dbReference type="CDD" id="cd09030">
    <property type="entry name" value="DUF1425"/>
    <property type="match status" value="1"/>
</dbReference>
<proteinExistence type="predicted"/>
<dbReference type="AlphaFoldDB" id="A0A2I7N431"/>
<protein>
    <recommendedName>
        <fullName evidence="4">DUF1425 domain-containing protein</fullName>
    </recommendedName>
</protein>
<reference evidence="3" key="1">
    <citation type="submission" date="2017-11" db="EMBL/GenBank/DDBJ databases">
        <authorList>
            <person name="Chan K.G."/>
            <person name="Lee L.S."/>
        </authorList>
    </citation>
    <scope>NUCLEOTIDE SEQUENCE [LARGE SCALE GENOMIC DNA]</scope>
    <source>
        <strain evidence="3">DSM 100970</strain>
    </source>
</reference>
<dbReference type="InterPro" id="IPR010824">
    <property type="entry name" value="DUF1425"/>
</dbReference>
<dbReference type="EMBL" id="CP024847">
    <property type="protein sequence ID" value="AUR51227.1"/>
    <property type="molecule type" value="Genomic_DNA"/>
</dbReference>
<dbReference type="InterPro" id="IPR038483">
    <property type="entry name" value="YcfL-like_sf"/>
</dbReference>
<organism evidence="2 3">
    <name type="scientific">Aquella oligotrophica</name>
    <dbReference type="NCBI Taxonomy" id="2067065"/>
    <lineage>
        <taxon>Bacteria</taxon>
        <taxon>Pseudomonadati</taxon>
        <taxon>Pseudomonadota</taxon>
        <taxon>Betaproteobacteria</taxon>
        <taxon>Neisseriales</taxon>
        <taxon>Neisseriaceae</taxon>
        <taxon>Aquella</taxon>
    </lineage>
</organism>
<feature type="signal peptide" evidence="1">
    <location>
        <begin position="1"/>
        <end position="19"/>
    </location>
</feature>
<dbReference type="KEGG" id="nba:CUN60_02535"/>
<evidence type="ECO:0000313" key="3">
    <source>
        <dbReference type="Proteomes" id="UP000236655"/>
    </source>
</evidence>
<evidence type="ECO:0000256" key="1">
    <source>
        <dbReference type="SAM" id="SignalP"/>
    </source>
</evidence>
<keyword evidence="3" id="KW-1185">Reference proteome</keyword>
<dbReference type="Pfam" id="PF07233">
    <property type="entry name" value="DUF1425"/>
    <property type="match status" value="1"/>
</dbReference>
<evidence type="ECO:0000313" key="2">
    <source>
        <dbReference type="EMBL" id="AUR51227.1"/>
    </source>
</evidence>
<dbReference type="Gene3D" id="2.60.40.3230">
    <property type="match status" value="1"/>
</dbReference>
<dbReference type="PROSITE" id="PS51257">
    <property type="entry name" value="PROKAR_LIPOPROTEIN"/>
    <property type="match status" value="1"/>
</dbReference>
<dbReference type="Proteomes" id="UP000236655">
    <property type="component" value="Chromosome"/>
</dbReference>
<dbReference type="RefSeq" id="WP_102950527.1">
    <property type="nucleotide sequence ID" value="NZ_CP024847.1"/>
</dbReference>
<gene>
    <name evidence="2" type="ORF">CUN60_02535</name>
</gene>
<dbReference type="OrthoDB" id="9768004at2"/>
<evidence type="ECO:0008006" key="4">
    <source>
        <dbReference type="Google" id="ProtNLM"/>
    </source>
</evidence>
<feature type="chain" id="PRO_5014321544" description="DUF1425 domain-containing protein" evidence="1">
    <location>
        <begin position="20"/>
        <end position="127"/>
    </location>
</feature>
<keyword evidence="1" id="KW-0732">Signal</keyword>
<accession>A0A2I7N431</accession>
<sequence length="127" mass="13951">MKKISCLAAFLFLSGCATNPNSIDAHLVKVGDVDNLDVQDLRSARINNFLNIQATVINSSGSIQQLYYRCQFYDGNKFKVGNDTQWIPVRVYGKTTQDISCTATEPTAIDFKLEVSSTGSAAKVYSN</sequence>
<name>A0A2I7N431_9NEIS</name>